<reference evidence="3 4" key="1">
    <citation type="journal article" date="2020" name="bioRxiv">
        <title>Whole genome comparisons of ergot fungi reveals the divergence and evolution of species within the genus Claviceps are the result of varying mechanisms driving genome evolution and host range expansion.</title>
        <authorList>
            <person name="Wyka S.A."/>
            <person name="Mondo S.J."/>
            <person name="Liu M."/>
            <person name="Dettman J."/>
            <person name="Nalam V."/>
            <person name="Broders K.D."/>
        </authorList>
    </citation>
    <scope>NUCLEOTIDE SEQUENCE [LARGE SCALE GENOMIC DNA]</scope>
    <source>
        <strain evidence="3 4">Clav52</strain>
    </source>
</reference>
<feature type="region of interest" description="Disordered" evidence="1">
    <location>
        <begin position="294"/>
        <end position="368"/>
    </location>
</feature>
<feature type="compositionally biased region" description="Polar residues" evidence="1">
    <location>
        <begin position="294"/>
        <end position="310"/>
    </location>
</feature>
<dbReference type="PANTHER" id="PTHR47336">
    <property type="entry name" value="TRANSCRIPTION FACTOR HMS1-RELATED"/>
    <property type="match status" value="1"/>
</dbReference>
<dbReference type="InterPro" id="IPR011598">
    <property type="entry name" value="bHLH_dom"/>
</dbReference>
<dbReference type="EMBL" id="SRRH01000004">
    <property type="protein sequence ID" value="KAG6303792.1"/>
    <property type="molecule type" value="Genomic_DNA"/>
</dbReference>
<dbReference type="Pfam" id="PF00010">
    <property type="entry name" value="HLH"/>
    <property type="match status" value="1"/>
</dbReference>
<sequence>MDDNAVRDATGSCKPDSDLSSPGRTSRTAQDAPSWSGGSAGLDSFAFTSTTPDVSLPSFDPALAAFADLSFTQPSATFGLDGQSQATQVKDAHDQKRVKVNSDPPALDSIDYWMSFDDDLDKMGSFEIDYSKRSDLSGQNRPGIPSDFTPGLGSGLYNSTTIAPFKEEDFFDDSAFEQLLSEDEDMFDSTIDMNNNKSAHLRDFSEPPTAFEPSTDFFPKSGGLETFQPGSRLTSAVIDEPGQPRQGVNAPALEFDEQRKVLEEALHSGKLPGALIPPNGFGIGFGAGMGGCNLPQQSGKQTSNSRSQLSGAHARSMSGKNNEVSDELELRKQIGRASTARPTPSRKSTSSAATPKVRSADRIAHNDVERKYRTNLKDKIAELRAAIPALQTSGMEGDSEGGSAGGQQSSNKISKGTVLTKATEYIHQLEARNKAMVQEHQQLTRRLQAFDILLSGATSQADMMVPNHSMTLFDPRGFC</sequence>
<feature type="compositionally biased region" description="Polar residues" evidence="1">
    <location>
        <begin position="340"/>
        <end position="353"/>
    </location>
</feature>
<dbReference type="SMART" id="SM00353">
    <property type="entry name" value="HLH"/>
    <property type="match status" value="1"/>
</dbReference>
<organism evidence="3 4">
    <name type="scientific">Claviceps aff. purpurea</name>
    <dbReference type="NCBI Taxonomy" id="1967640"/>
    <lineage>
        <taxon>Eukaryota</taxon>
        <taxon>Fungi</taxon>
        <taxon>Dikarya</taxon>
        <taxon>Ascomycota</taxon>
        <taxon>Pezizomycotina</taxon>
        <taxon>Sordariomycetes</taxon>
        <taxon>Hypocreomycetidae</taxon>
        <taxon>Hypocreales</taxon>
        <taxon>Clavicipitaceae</taxon>
        <taxon>Claviceps</taxon>
    </lineage>
</organism>
<evidence type="ECO:0000259" key="2">
    <source>
        <dbReference type="PROSITE" id="PS50888"/>
    </source>
</evidence>
<comment type="caution">
    <text evidence="3">The sequence shown here is derived from an EMBL/GenBank/DDBJ whole genome shotgun (WGS) entry which is preliminary data.</text>
</comment>
<accession>A0A9P7QS06</accession>
<feature type="region of interest" description="Disordered" evidence="1">
    <location>
        <begin position="1"/>
        <end position="37"/>
    </location>
</feature>
<dbReference type="SUPFAM" id="SSF47459">
    <property type="entry name" value="HLH, helix-loop-helix DNA-binding domain"/>
    <property type="match status" value="1"/>
</dbReference>
<dbReference type="Gene3D" id="4.10.280.10">
    <property type="entry name" value="Helix-loop-helix DNA-binding domain"/>
    <property type="match status" value="1"/>
</dbReference>
<dbReference type="Proteomes" id="UP000707071">
    <property type="component" value="Unassembled WGS sequence"/>
</dbReference>
<dbReference type="GO" id="GO:0046983">
    <property type="term" value="F:protein dimerization activity"/>
    <property type="evidence" value="ECO:0007669"/>
    <property type="project" value="InterPro"/>
</dbReference>
<evidence type="ECO:0000313" key="4">
    <source>
        <dbReference type="Proteomes" id="UP000707071"/>
    </source>
</evidence>
<feature type="domain" description="BHLH" evidence="2">
    <location>
        <begin position="360"/>
        <end position="429"/>
    </location>
</feature>
<dbReference type="AlphaFoldDB" id="A0A9P7QS06"/>
<evidence type="ECO:0000256" key="1">
    <source>
        <dbReference type="SAM" id="MobiDB-lite"/>
    </source>
</evidence>
<evidence type="ECO:0000313" key="3">
    <source>
        <dbReference type="EMBL" id="KAG6303792.1"/>
    </source>
</evidence>
<name>A0A9P7QS06_9HYPO</name>
<protein>
    <recommendedName>
        <fullName evidence="2">BHLH domain-containing protein</fullName>
    </recommendedName>
</protein>
<feature type="region of interest" description="Disordered" evidence="1">
    <location>
        <begin position="393"/>
        <end position="415"/>
    </location>
</feature>
<feature type="compositionally biased region" description="Polar residues" evidence="1">
    <location>
        <begin position="18"/>
        <end position="37"/>
    </location>
</feature>
<feature type="compositionally biased region" description="Basic and acidic residues" evidence="1">
    <location>
        <begin position="358"/>
        <end position="368"/>
    </location>
</feature>
<gene>
    <name evidence="3" type="ORF">E4U09_004855</name>
</gene>
<proteinExistence type="predicted"/>
<dbReference type="PROSITE" id="PS50888">
    <property type="entry name" value="BHLH"/>
    <property type="match status" value="1"/>
</dbReference>
<keyword evidence="4" id="KW-1185">Reference proteome</keyword>
<dbReference type="CDD" id="cd11395">
    <property type="entry name" value="bHLHzip_SREBP_like"/>
    <property type="match status" value="1"/>
</dbReference>
<dbReference type="PANTHER" id="PTHR47336:SF2">
    <property type="entry name" value="TRANSCRIPTION FACTOR HMS1-RELATED"/>
    <property type="match status" value="1"/>
</dbReference>
<dbReference type="InterPro" id="IPR052099">
    <property type="entry name" value="Regulatory_TF_Diverse"/>
</dbReference>
<dbReference type="InterPro" id="IPR036638">
    <property type="entry name" value="HLH_DNA-bd_sf"/>
</dbReference>